<gene>
    <name evidence="2" type="ORF">NA2_11160</name>
</gene>
<dbReference type="RefSeq" id="WP_008596954.1">
    <property type="nucleotide sequence ID" value="NZ_AMRM01000011.1"/>
</dbReference>
<evidence type="ECO:0000313" key="3">
    <source>
        <dbReference type="Proteomes" id="UP000006786"/>
    </source>
</evidence>
<dbReference type="STRING" id="391937.NA2_11160"/>
<dbReference type="AlphaFoldDB" id="K2N3C6"/>
<dbReference type="Proteomes" id="UP000006786">
    <property type="component" value="Unassembled WGS sequence"/>
</dbReference>
<organism evidence="2 3">
    <name type="scientific">Nitratireductor pacificus pht-3B</name>
    <dbReference type="NCBI Taxonomy" id="391937"/>
    <lineage>
        <taxon>Bacteria</taxon>
        <taxon>Pseudomonadati</taxon>
        <taxon>Pseudomonadota</taxon>
        <taxon>Alphaproteobacteria</taxon>
        <taxon>Hyphomicrobiales</taxon>
        <taxon>Phyllobacteriaceae</taxon>
        <taxon>Nitratireductor</taxon>
    </lineage>
</organism>
<reference evidence="2 3" key="1">
    <citation type="journal article" date="2012" name="J. Bacteriol.">
        <title>Genome Sequence of Nitratireductor pacificus Type Strain pht-3B.</title>
        <authorList>
            <person name="Lai Q."/>
            <person name="Li G."/>
            <person name="Shao Z."/>
        </authorList>
    </citation>
    <scope>NUCLEOTIDE SEQUENCE [LARGE SCALE GENOMIC DNA]</scope>
    <source>
        <strain evidence="3">pht-3B</strain>
    </source>
</reference>
<evidence type="ECO:0000256" key="1">
    <source>
        <dbReference type="SAM" id="SignalP"/>
    </source>
</evidence>
<keyword evidence="1" id="KW-0732">Signal</keyword>
<protein>
    <submittedName>
        <fullName evidence="2">Uncharacterized protein</fullName>
    </submittedName>
</protein>
<name>K2N3C6_9HYPH</name>
<dbReference type="PATRIC" id="fig|391937.3.peg.2301"/>
<dbReference type="EMBL" id="AMRM01000011">
    <property type="protein sequence ID" value="EKF18738.1"/>
    <property type="molecule type" value="Genomic_DNA"/>
</dbReference>
<feature type="chain" id="PRO_5003861752" evidence="1">
    <location>
        <begin position="21"/>
        <end position="342"/>
    </location>
</feature>
<proteinExistence type="predicted"/>
<accession>K2N3C6</accession>
<evidence type="ECO:0000313" key="2">
    <source>
        <dbReference type="EMBL" id="EKF18738.1"/>
    </source>
</evidence>
<keyword evidence="3" id="KW-1185">Reference proteome</keyword>
<comment type="caution">
    <text evidence="2">The sequence shown here is derived from an EMBL/GenBank/DDBJ whole genome shotgun (WGS) entry which is preliminary data.</text>
</comment>
<feature type="signal peptide" evidence="1">
    <location>
        <begin position="1"/>
        <end position="20"/>
    </location>
</feature>
<sequence>MYRVAAALAVSLSVAPHATAQTQSLCGRIAQAEALGIVAEPGMAPALAENWQMTGIQGPVVTYLPKNVQSGDTVAALVEKGGFLPDRNNIAFTQALNPGKTDLNTLGIGEALNVPSISSMGEEDTSIDGYKTWTGLQVALSAETSKQEAVAKIETVGAKLDTLSGADSVTGRIRRDITMIGDLINSPMRVQSNGAIGVDEFVLLEQKSGAYQAAEYVSGLFEADQIELYPAEQIAVITDAVTAQVAALGIGRAEFVVRTYSPTYEQLTGLRVYRATEASHRAGCQDENKIEFDTRSFQARTLAPVAKWWFWAEDAAGRKSKARSIDLRSGGRDMDYTIEWAD</sequence>